<protein>
    <submittedName>
        <fullName evidence="1">Uncharacterized protein</fullName>
    </submittedName>
</protein>
<accession>A0A6M3XZB3</accession>
<evidence type="ECO:0000313" key="1">
    <source>
        <dbReference type="EMBL" id="QJI03309.1"/>
    </source>
</evidence>
<proteinExistence type="predicted"/>
<organism evidence="1">
    <name type="scientific">viral metagenome</name>
    <dbReference type="NCBI Taxonomy" id="1070528"/>
    <lineage>
        <taxon>unclassified sequences</taxon>
        <taxon>metagenomes</taxon>
        <taxon>organismal metagenomes</taxon>
    </lineage>
</organism>
<dbReference type="EMBL" id="MT145077">
    <property type="protein sequence ID" value="QJI03309.1"/>
    <property type="molecule type" value="Genomic_DNA"/>
</dbReference>
<name>A0A6M3XZB3_9ZZZZ</name>
<sequence>MKLEPKFKVGDKVKVLRASTDEEEDLWGDAWVDSMNRRINTVATILHVDYDNRFSYPKYKFNSEGMNFPEFVLQAAVNVGDVSVGEQLLLWEE</sequence>
<gene>
    <name evidence="1" type="ORF">TM448B04438_0002</name>
</gene>
<dbReference type="AlphaFoldDB" id="A0A6M3XZB3"/>
<reference evidence="1" key="1">
    <citation type="submission" date="2020-03" db="EMBL/GenBank/DDBJ databases">
        <title>The deep terrestrial virosphere.</title>
        <authorList>
            <person name="Holmfeldt K."/>
            <person name="Nilsson E."/>
            <person name="Simone D."/>
            <person name="Lopez-Fernandez M."/>
            <person name="Wu X."/>
            <person name="de Brujin I."/>
            <person name="Lundin D."/>
            <person name="Andersson A."/>
            <person name="Bertilsson S."/>
            <person name="Dopson M."/>
        </authorList>
    </citation>
    <scope>NUCLEOTIDE SEQUENCE</scope>
    <source>
        <strain evidence="1">TM448B04438</strain>
    </source>
</reference>